<evidence type="ECO:0000313" key="1">
    <source>
        <dbReference type="EMBL" id="OON41284.1"/>
    </source>
</evidence>
<comment type="caution">
    <text evidence="1">The sequence shown here is derived from an EMBL/GenBank/DDBJ whole genome shotgun (WGS) entry which is preliminary data.</text>
</comment>
<dbReference type="EMBL" id="MRUL01000002">
    <property type="protein sequence ID" value="OON41284.1"/>
    <property type="molecule type" value="Genomic_DNA"/>
</dbReference>
<organism evidence="1 2">
    <name type="scientific">Izhakiella australiensis</name>
    <dbReference type="NCBI Taxonomy" id="1926881"/>
    <lineage>
        <taxon>Bacteria</taxon>
        <taxon>Pseudomonadati</taxon>
        <taxon>Pseudomonadota</taxon>
        <taxon>Gammaproteobacteria</taxon>
        <taxon>Enterobacterales</taxon>
        <taxon>Erwiniaceae</taxon>
        <taxon>Izhakiella</taxon>
    </lineage>
</organism>
<dbReference type="AlphaFoldDB" id="A0A1S8YQE5"/>
<accession>A0A1S8YQE5</accession>
<evidence type="ECO:0000313" key="2">
    <source>
        <dbReference type="Proteomes" id="UP000190667"/>
    </source>
</evidence>
<name>A0A1S8YQE5_9GAMM</name>
<gene>
    <name evidence="1" type="ORF">BTJ39_04800</name>
</gene>
<sequence>MPQSAAGRKLIPIKHRRLSFFLTICYQVAGHRPEIRRDYHSGRISQAFSHRAKYDLHINKPDVKFLLNRYGSIFGSLCFSFDINQRD</sequence>
<protein>
    <submittedName>
        <fullName evidence="1">Uncharacterized protein</fullName>
    </submittedName>
</protein>
<dbReference type="Proteomes" id="UP000190667">
    <property type="component" value="Unassembled WGS sequence"/>
</dbReference>
<proteinExistence type="predicted"/>
<dbReference type="STRING" id="1926881.BTJ39_04800"/>
<reference evidence="1 2" key="1">
    <citation type="submission" date="2016-12" db="EMBL/GenBank/DDBJ databases">
        <title>Izhakiella australiana sp. nov. of genus Izhakiella isolated from Australian desert.</title>
        <authorList>
            <person name="Ji M."/>
        </authorList>
    </citation>
    <scope>NUCLEOTIDE SEQUENCE [LARGE SCALE GENOMIC DNA]</scope>
    <source>
        <strain evidence="1 2">D4N98</strain>
    </source>
</reference>
<keyword evidence="2" id="KW-1185">Reference proteome</keyword>